<dbReference type="PIRSF" id="PIRSF500687">
    <property type="entry name" value="MTase_demethylubiq_bact"/>
    <property type="match status" value="1"/>
</dbReference>
<organism evidence="2 3">
    <name type="scientific">Paenibacillus konkukensis</name>
    <dbReference type="NCBI Taxonomy" id="2020716"/>
    <lineage>
        <taxon>Bacteria</taxon>
        <taxon>Bacillati</taxon>
        <taxon>Bacillota</taxon>
        <taxon>Bacilli</taxon>
        <taxon>Bacillales</taxon>
        <taxon>Paenibacillaceae</taxon>
        <taxon>Paenibacillus</taxon>
    </lineage>
</organism>
<name>A0ABY4RGU0_9BACL</name>
<reference evidence="2" key="1">
    <citation type="submission" date="2018-02" db="EMBL/GenBank/DDBJ databases">
        <authorList>
            <person name="Kim S.-K."/>
            <person name="Jung H.-I."/>
            <person name="Lee S.-W."/>
        </authorList>
    </citation>
    <scope>NUCLEOTIDE SEQUENCE</scope>
    <source>
        <strain evidence="2">SK3146</strain>
    </source>
</reference>
<dbReference type="PANTHER" id="PTHR33990">
    <property type="entry name" value="PROTEIN YJDN-RELATED"/>
    <property type="match status" value="1"/>
</dbReference>
<dbReference type="SUPFAM" id="SSF54593">
    <property type="entry name" value="Glyoxalase/Bleomycin resistance protein/Dihydroxybiphenyl dioxygenase"/>
    <property type="match status" value="1"/>
</dbReference>
<keyword evidence="3" id="KW-1185">Reference proteome</keyword>
<dbReference type="PANTHER" id="PTHR33990:SF4">
    <property type="entry name" value="PHNB-LIKE DOMAIN-CONTAINING PROTEIN"/>
    <property type="match status" value="1"/>
</dbReference>
<feature type="domain" description="PhnB-like" evidence="1">
    <location>
        <begin position="7"/>
        <end position="131"/>
    </location>
</feature>
<dbReference type="InterPro" id="IPR029068">
    <property type="entry name" value="Glyas_Bleomycin-R_OHBP_Dase"/>
</dbReference>
<reference evidence="2" key="2">
    <citation type="journal article" date="2021" name="J Anim Sci Technol">
        <title>Complete genome sequence of Paenibacillus konkukensis sp. nov. SK3146 as a potential probiotic strain.</title>
        <authorList>
            <person name="Jung H.I."/>
            <person name="Park S."/>
            <person name="Niu K.M."/>
            <person name="Lee S.W."/>
            <person name="Kothari D."/>
            <person name="Yi K.J."/>
            <person name="Kim S.K."/>
        </authorList>
    </citation>
    <scope>NUCLEOTIDE SEQUENCE</scope>
    <source>
        <strain evidence="2">SK3146</strain>
    </source>
</reference>
<proteinExistence type="predicted"/>
<evidence type="ECO:0000313" key="3">
    <source>
        <dbReference type="Proteomes" id="UP001057134"/>
    </source>
</evidence>
<evidence type="ECO:0000259" key="1">
    <source>
        <dbReference type="Pfam" id="PF06983"/>
    </source>
</evidence>
<dbReference type="Pfam" id="PF06983">
    <property type="entry name" value="3-dmu-9_3-mt"/>
    <property type="match status" value="1"/>
</dbReference>
<dbReference type="EMBL" id="CP027059">
    <property type="protein sequence ID" value="UQZ81360.1"/>
    <property type="molecule type" value="Genomic_DNA"/>
</dbReference>
<dbReference type="InterPro" id="IPR009725">
    <property type="entry name" value="3_dmu_93_MTrfase"/>
</dbReference>
<dbReference type="InterPro" id="IPR027259">
    <property type="entry name" value="MTase_demethylubiq_bac"/>
</dbReference>
<gene>
    <name evidence="2" type="ORF">SK3146_00516</name>
</gene>
<dbReference type="Gene3D" id="3.30.720.110">
    <property type="match status" value="1"/>
</dbReference>
<evidence type="ECO:0000313" key="2">
    <source>
        <dbReference type="EMBL" id="UQZ81360.1"/>
    </source>
</evidence>
<dbReference type="Gene3D" id="3.30.720.100">
    <property type="match status" value="1"/>
</dbReference>
<accession>A0ABY4RGU0</accession>
<dbReference type="PIRSF" id="PIRSF021700">
    <property type="entry name" value="3_dmu_93_MTrfase"/>
    <property type="match status" value="1"/>
</dbReference>
<dbReference type="CDD" id="cd06588">
    <property type="entry name" value="PhnB_like"/>
    <property type="match status" value="1"/>
</dbReference>
<protein>
    <submittedName>
        <fullName evidence="2">3-demethylubiquinone-9 3-methyltransferase</fullName>
    </submittedName>
</protein>
<dbReference type="Proteomes" id="UP001057134">
    <property type="component" value="Chromosome"/>
</dbReference>
<sequence>MTDEKTKVSTFLMFSGQAEEAMNVYTSLFENSEIVSIIRYGANEAGTEGTVMHASFTLKGQPFMCIDSNVEHAFTFTPAISLYVTCDTEEEIDRAFARLSEGGAVLMPLEAMPFSPKYGWLQDKYGVSWQLNLGRLDFPRSKDGNR</sequence>
<dbReference type="InterPro" id="IPR028973">
    <property type="entry name" value="PhnB-like"/>
</dbReference>